<reference evidence="3" key="1">
    <citation type="journal article" date="2019" name="Int. J. Syst. Evol. Microbiol.">
        <title>The Global Catalogue of Microorganisms (GCM) 10K type strain sequencing project: providing services to taxonomists for standard genome sequencing and annotation.</title>
        <authorList>
            <consortium name="The Broad Institute Genomics Platform"/>
            <consortium name="The Broad Institute Genome Sequencing Center for Infectious Disease"/>
            <person name="Wu L."/>
            <person name="Ma J."/>
        </authorList>
    </citation>
    <scope>NUCLEOTIDE SEQUENCE [LARGE SCALE GENOMIC DNA]</scope>
    <source>
        <strain evidence="3">CGMCC 1.13587</strain>
    </source>
</reference>
<organism evidence="2 3">
    <name type="scientific">Rhodanobacter terrae</name>
    <dbReference type="NCBI Taxonomy" id="418647"/>
    <lineage>
        <taxon>Bacteria</taxon>
        <taxon>Pseudomonadati</taxon>
        <taxon>Pseudomonadota</taxon>
        <taxon>Gammaproteobacteria</taxon>
        <taxon>Lysobacterales</taxon>
        <taxon>Rhodanobacteraceae</taxon>
        <taxon>Rhodanobacter</taxon>
    </lineage>
</organism>
<feature type="signal peptide" evidence="1">
    <location>
        <begin position="1"/>
        <end position="29"/>
    </location>
</feature>
<comment type="caution">
    <text evidence="2">The sequence shown here is derived from an EMBL/GenBank/DDBJ whole genome shotgun (WGS) entry which is preliminary data.</text>
</comment>
<dbReference type="RefSeq" id="WP_377328336.1">
    <property type="nucleotide sequence ID" value="NZ_JBHSNG010000017.1"/>
</dbReference>
<evidence type="ECO:0000313" key="3">
    <source>
        <dbReference type="Proteomes" id="UP001596111"/>
    </source>
</evidence>
<sequence length="177" mass="18984">MSHSFKHLSALSFLLAAALLGGCSLFESAPTPARPTVVPDHDMVGAIRAAGDREKSVIDVNPLRDPGVASLQDMAKSDEQAGRYADAAGKLDQALKLRPDSPDLLQDRAEIAIRLKDFARAEKLARQSWSLGPKLGPLCARNWQTIVEMRLQAGDAAGADAARKGVQQCHKAGISRY</sequence>
<accession>A0ABW0T035</accession>
<gene>
    <name evidence="2" type="ORF">ACFPPB_14590</name>
</gene>
<keyword evidence="1" id="KW-0732">Signal</keyword>
<protein>
    <submittedName>
        <fullName evidence="2">Tetratricopeptide repeat protein</fullName>
    </submittedName>
</protein>
<evidence type="ECO:0000313" key="2">
    <source>
        <dbReference type="EMBL" id="MFC5582345.1"/>
    </source>
</evidence>
<dbReference type="Pfam" id="PF14559">
    <property type="entry name" value="TPR_19"/>
    <property type="match status" value="1"/>
</dbReference>
<dbReference type="Proteomes" id="UP001596111">
    <property type="component" value="Unassembled WGS sequence"/>
</dbReference>
<dbReference type="InterPro" id="IPR011990">
    <property type="entry name" value="TPR-like_helical_dom_sf"/>
</dbReference>
<dbReference type="PROSITE" id="PS51257">
    <property type="entry name" value="PROKAR_LIPOPROTEIN"/>
    <property type="match status" value="1"/>
</dbReference>
<dbReference type="Gene3D" id="1.25.40.10">
    <property type="entry name" value="Tetratricopeptide repeat domain"/>
    <property type="match status" value="1"/>
</dbReference>
<dbReference type="EMBL" id="JBHSNG010000017">
    <property type="protein sequence ID" value="MFC5582345.1"/>
    <property type="molecule type" value="Genomic_DNA"/>
</dbReference>
<proteinExistence type="predicted"/>
<evidence type="ECO:0000256" key="1">
    <source>
        <dbReference type="SAM" id="SignalP"/>
    </source>
</evidence>
<name>A0ABW0T035_9GAMM</name>
<dbReference type="SUPFAM" id="SSF48452">
    <property type="entry name" value="TPR-like"/>
    <property type="match status" value="1"/>
</dbReference>
<keyword evidence="3" id="KW-1185">Reference proteome</keyword>
<feature type="chain" id="PRO_5046203235" evidence="1">
    <location>
        <begin position="30"/>
        <end position="177"/>
    </location>
</feature>